<dbReference type="Gene3D" id="1.20.5.1200">
    <property type="entry name" value="Alpha-tocopherol transfer"/>
    <property type="match status" value="2"/>
</dbReference>
<evidence type="ECO:0000313" key="3">
    <source>
        <dbReference type="Proteomes" id="UP001562425"/>
    </source>
</evidence>
<dbReference type="PROSITE" id="PS50191">
    <property type="entry name" value="CRAL_TRIO"/>
    <property type="match status" value="5"/>
</dbReference>
<evidence type="ECO:0000259" key="1">
    <source>
        <dbReference type="PROSITE" id="PS50191"/>
    </source>
</evidence>
<keyword evidence="3" id="KW-1185">Reference proteome</keyword>
<feature type="domain" description="CRAL-TRIO" evidence="1">
    <location>
        <begin position="585"/>
        <end position="739"/>
    </location>
</feature>
<feature type="domain" description="CRAL-TRIO" evidence="1">
    <location>
        <begin position="350"/>
        <end position="507"/>
    </location>
</feature>
<dbReference type="Gene3D" id="3.40.525.10">
    <property type="entry name" value="CRAL-TRIO lipid binding domain"/>
    <property type="match status" value="8"/>
</dbReference>
<evidence type="ECO:0000313" key="2">
    <source>
        <dbReference type="EMBL" id="KAL1394670.1"/>
    </source>
</evidence>
<dbReference type="Proteomes" id="UP001562425">
    <property type="component" value="Unassembled WGS sequence"/>
</dbReference>
<proteinExistence type="predicted"/>
<dbReference type="PANTHER" id="PTHR10174">
    <property type="entry name" value="ALPHA-TOCOPHEROL TRANSFER PROTEIN-RELATED"/>
    <property type="match status" value="1"/>
</dbReference>
<sequence>MDSVPGLEKRPSCYDEYRSSLELKYRTMARDELHEDDYTREPALAQMREFIAKHPQIVRCRTDAIFLLRFLRFRKFNVVAACETLERFLMVTQVARPFFHVDPEAQEHLIKQRLMVPLGRNRQGNLVATIRFGQSDPKTITPEHLSSLASLLMETYIYEELYQVTGLVVVVDCAGATMAHFGAMTLPKLKIMMTATNDILAARVKQIHVVQLPKYAAVVADFCIAALSTKLQQSMAPVPSVEKKPATYDVYESTLEPKYQERARLELNEESFRTEPAIARMREFIAKHPRIQRCRTDAIFLLRFLRYRKFNVEAACEVLERCLTALQVSPEFFTLDLENPMIERCMCVPLGQNSDGSMVFLIRVGSFDPATFEPEQVVRLNMLALETYVYDEVYQVTGITAVIDLHGMMLAHAGAITLPKLSVIMDSTHNYLGVRIQRIHLVRLPKIAATVVDLISKALSPKLQQRIKFMAPVPSVEKKPATYDEFQTTLEPKYLEQARIELNEEDYRREPAIARMREFIAKHPRIQRCRTDAIFLLRFLRYRKFNVDAACEVLELNLTALQVSPEFFTSDLDNPMIERCTCVPLGQNSDGSLVCLIRLGSFDPDTFEPEQIVRLCTLTLDMYAYEEVYQVTGFTVVVDLHGMTMGHVGAMTLPKIKIMTNAMNNILGARIKRIHLIQLPKIAGTVVAIFSKALSSKLQRRIEFIMEPVPSIAKKPVTYDVYECTLEPMYLERARVELNEEDYRRESAIAQMREFIAKHPRIQRCRTDAVFLLRFLRYRKFNVMAACEALEKYLTALQVSREFFSVDPQDPLIKECLCVPLGPNTDGSMVFLIRTGHFNPESFILEQLISLNFLALETYGYNEVLQVTGGTIVFDHSKTAMAHVAALTFPKIKLLMDATAHYLGARIKMIHVAQLPKFATAVVDLCVKALPSKLQQRVKLGVMAPILSVEKNPATYDQYETTLEPRYLEQARREINEESFRREPALARMREFIAKHPQIQRCRTDTIFLLRFLRYRKFNVEAACAALEKYLTALQVSREFFNVDLDNPIIKECLCVPLGPKSDGSLVFLMRLGSVDPATFLPEEVVSLNTIALETYGNLEVYQVTGFTPVIDLLGTTLSNIGALTLPKVKIMMDAVNQFMGARIKKIHIVHLPKLATPVVELCLKALPVKLQQRVKLGVMAPILRVEKKPAREEVYQTSLEPKYLLIARDELHEDEYSREPALAQLREFIVKHPQIKQCRMDSVFLLRFLRNRKFNVTAACDAIVRYLTMKTLHPEFFKFDPLHLNKLIGEHLVVPLGEDAEGRLVLLIRYGQFNPEEHSPERQVNMIGLAIETHFDNEQYQVTGIVVVIDMLGISLAHLAVLTVPKLKVMTTITGEMKMVRIKKVHLLRVPSLAAKLAEFWISTTPAKLQQRMKSIFSQEVYRTSLEPKYQIIARDELHEDEFSREAALAQMREFIAKHPQIKNCRIDSVFLLRFLRNRKFNVQAACDAVVRYLTIIAHSPEYFDIDPHHSEQLIKERLVVPLGEDAAGRLVLLIRYGQFNAQQHTPEQQISLISLAIETYFDHEQYHVTGLVYVIDYFGLSMAHIGAITLPKFRVIKATNGEMKMIRVKKVHVLRVPSVGAKLAELWISIMPRKLQQRFKFSMVSVPGVEKRPASYDSYQTTLDAKCLAVARQELHEDDHTREPALAQFREFIAKHPQIVRCRTDALFLLRFLRRHKFNVLAACEMLERYLETLQTASDFFGKLDPQTLAPLIRDRVMVPLGQDQQGRLLVTIRFGEFDPKTTTAEQLSQLIATVMETHLDQERFQVNGIVLIVDFLAATMAHFGIWTLPKLKLVMSATDDILAFRVKEIHLVQLPKFAAMVADFCIAALSPKLQQRIRFHKTLDTLKDDIDPEVLPTIYGGKQSLEEANEKFHKLALAQRDRFLKQAEMYIDLSIPAPNAKNANAALQSSVADESVIGSFRKLNVD</sequence>
<dbReference type="SMART" id="SM00516">
    <property type="entry name" value="SEC14"/>
    <property type="match status" value="6"/>
</dbReference>
<comment type="caution">
    <text evidence="2">The sequence shown here is derived from an EMBL/GenBank/DDBJ whole genome shotgun (WGS) entry which is preliminary data.</text>
</comment>
<dbReference type="CDD" id="cd00170">
    <property type="entry name" value="SEC14"/>
    <property type="match status" value="6"/>
</dbReference>
<feature type="domain" description="CRAL-TRIO" evidence="1">
    <location>
        <begin position="1297"/>
        <end position="1452"/>
    </location>
</feature>
<reference evidence="2 3" key="1">
    <citation type="submission" date="2024-05" db="EMBL/GenBank/DDBJ databases">
        <title>Culex pipiens pipiens assembly and annotation.</title>
        <authorList>
            <person name="Alout H."/>
            <person name="Durand T."/>
        </authorList>
    </citation>
    <scope>NUCLEOTIDE SEQUENCE [LARGE SCALE GENOMIC DNA]</scope>
    <source>
        <strain evidence="2">HA-2024</strain>
        <tissue evidence="2">Whole body</tissue>
    </source>
</reference>
<accession>A0ABD1D5M7</accession>
<gene>
    <name evidence="2" type="ORF">pipiens_011781</name>
</gene>
<dbReference type="InterPro" id="IPR036273">
    <property type="entry name" value="CRAL/TRIO_N_dom_sf"/>
</dbReference>
<dbReference type="PANTHER" id="PTHR10174:SF166">
    <property type="entry name" value="LD40136P"/>
    <property type="match status" value="1"/>
</dbReference>
<dbReference type="Gene3D" id="1.10.8.20">
    <property type="entry name" value="N-terminal domain of phosphatidylinositol transfer protein sec14p"/>
    <property type="match status" value="8"/>
</dbReference>
<name>A0ABD1D5M7_CULPP</name>
<dbReference type="Pfam" id="PF00650">
    <property type="entry name" value="CRAL_TRIO"/>
    <property type="match status" value="8"/>
</dbReference>
<dbReference type="InterPro" id="IPR036865">
    <property type="entry name" value="CRAL-TRIO_dom_sf"/>
</dbReference>
<dbReference type="InterPro" id="IPR001251">
    <property type="entry name" value="CRAL-TRIO_dom"/>
</dbReference>
<dbReference type="EMBL" id="JBEHCU010007480">
    <property type="protein sequence ID" value="KAL1394670.1"/>
    <property type="molecule type" value="Genomic_DNA"/>
</dbReference>
<dbReference type="SMART" id="SM01100">
    <property type="entry name" value="CRAL_TRIO_N"/>
    <property type="match status" value="8"/>
</dbReference>
<organism evidence="2 3">
    <name type="scientific">Culex pipiens pipiens</name>
    <name type="common">Northern house mosquito</name>
    <dbReference type="NCBI Taxonomy" id="38569"/>
    <lineage>
        <taxon>Eukaryota</taxon>
        <taxon>Metazoa</taxon>
        <taxon>Ecdysozoa</taxon>
        <taxon>Arthropoda</taxon>
        <taxon>Hexapoda</taxon>
        <taxon>Insecta</taxon>
        <taxon>Pterygota</taxon>
        <taxon>Neoptera</taxon>
        <taxon>Endopterygota</taxon>
        <taxon>Diptera</taxon>
        <taxon>Nematocera</taxon>
        <taxon>Culicoidea</taxon>
        <taxon>Culicidae</taxon>
        <taxon>Culicinae</taxon>
        <taxon>Culicini</taxon>
        <taxon>Culex</taxon>
        <taxon>Culex</taxon>
    </lineage>
</organism>
<dbReference type="SUPFAM" id="SSF46938">
    <property type="entry name" value="CRAL/TRIO N-terminal domain"/>
    <property type="match status" value="8"/>
</dbReference>
<feature type="domain" description="CRAL-TRIO" evidence="1">
    <location>
        <begin position="1058"/>
        <end position="1213"/>
    </location>
</feature>
<dbReference type="SUPFAM" id="SSF52087">
    <property type="entry name" value="CRAL/TRIO domain"/>
    <property type="match status" value="8"/>
</dbReference>
<dbReference type="PRINTS" id="PR00180">
    <property type="entry name" value="CRETINALDHBP"/>
</dbReference>
<feature type="domain" description="CRAL-TRIO" evidence="1">
    <location>
        <begin position="1739"/>
        <end position="1910"/>
    </location>
</feature>
<protein>
    <recommendedName>
        <fullName evidence="1">CRAL-TRIO domain-containing protein</fullName>
    </recommendedName>
</protein>
<dbReference type="InterPro" id="IPR011074">
    <property type="entry name" value="CRAL/TRIO_N_dom"/>
</dbReference>